<feature type="region of interest" description="Disordered" evidence="1">
    <location>
        <begin position="41"/>
        <end position="77"/>
    </location>
</feature>
<protein>
    <submittedName>
        <fullName evidence="2">Transient receptor potential-gamma protein</fullName>
    </submittedName>
</protein>
<reference evidence="2 3" key="1">
    <citation type="submission" date="2021-06" db="EMBL/GenBank/DDBJ databases">
        <title>Caerostris extrusa draft genome.</title>
        <authorList>
            <person name="Kono N."/>
            <person name="Arakawa K."/>
        </authorList>
    </citation>
    <scope>NUCLEOTIDE SEQUENCE [LARGE SCALE GENOMIC DNA]</scope>
</reference>
<accession>A0AAV4R6N3</accession>
<proteinExistence type="predicted"/>
<sequence>MEQRNADNQGVTEDDVNEIKQDISAFRFEFIEIMKNSGFNTASANDQMQGGLAKGTGEKKGRQKERHLMKGVRHWSS</sequence>
<dbReference type="EMBL" id="BPLR01007303">
    <property type="protein sequence ID" value="GIY15920.1"/>
    <property type="molecule type" value="Genomic_DNA"/>
</dbReference>
<dbReference type="Proteomes" id="UP001054945">
    <property type="component" value="Unassembled WGS sequence"/>
</dbReference>
<evidence type="ECO:0000256" key="1">
    <source>
        <dbReference type="SAM" id="MobiDB-lite"/>
    </source>
</evidence>
<gene>
    <name evidence="2" type="primary">Trpgamma_8</name>
    <name evidence="2" type="ORF">CEXT_442341</name>
</gene>
<dbReference type="AlphaFoldDB" id="A0AAV4R6N3"/>
<evidence type="ECO:0000313" key="3">
    <source>
        <dbReference type="Proteomes" id="UP001054945"/>
    </source>
</evidence>
<comment type="caution">
    <text evidence="2">The sequence shown here is derived from an EMBL/GenBank/DDBJ whole genome shotgun (WGS) entry which is preliminary data.</text>
</comment>
<feature type="compositionally biased region" description="Basic residues" evidence="1">
    <location>
        <begin position="61"/>
        <end position="77"/>
    </location>
</feature>
<organism evidence="2 3">
    <name type="scientific">Caerostris extrusa</name>
    <name type="common">Bark spider</name>
    <name type="synonym">Caerostris bankana</name>
    <dbReference type="NCBI Taxonomy" id="172846"/>
    <lineage>
        <taxon>Eukaryota</taxon>
        <taxon>Metazoa</taxon>
        <taxon>Ecdysozoa</taxon>
        <taxon>Arthropoda</taxon>
        <taxon>Chelicerata</taxon>
        <taxon>Arachnida</taxon>
        <taxon>Araneae</taxon>
        <taxon>Araneomorphae</taxon>
        <taxon>Entelegynae</taxon>
        <taxon>Araneoidea</taxon>
        <taxon>Araneidae</taxon>
        <taxon>Caerostris</taxon>
    </lineage>
</organism>
<keyword evidence="3" id="KW-1185">Reference proteome</keyword>
<evidence type="ECO:0000313" key="2">
    <source>
        <dbReference type="EMBL" id="GIY15920.1"/>
    </source>
</evidence>
<name>A0AAV4R6N3_CAEEX</name>
<keyword evidence="2" id="KW-0675">Receptor</keyword>